<dbReference type="Gene3D" id="3.90.1410.10">
    <property type="entry name" value="set domain protein methyltransferase, domain 1"/>
    <property type="match status" value="1"/>
</dbReference>
<feature type="compositionally biased region" description="Low complexity" evidence="1">
    <location>
        <begin position="85"/>
        <end position="117"/>
    </location>
</feature>
<dbReference type="AlphaFoldDB" id="A0AAD3HI93"/>
<dbReference type="Proteomes" id="UP001054857">
    <property type="component" value="Unassembled WGS sequence"/>
</dbReference>
<evidence type="ECO:0000313" key="3">
    <source>
        <dbReference type="Proteomes" id="UP001054857"/>
    </source>
</evidence>
<evidence type="ECO:0000313" key="2">
    <source>
        <dbReference type="EMBL" id="GFR41330.1"/>
    </source>
</evidence>
<name>A0AAD3HI93_9CHLO</name>
<feature type="region of interest" description="Disordered" evidence="1">
    <location>
        <begin position="85"/>
        <end position="122"/>
    </location>
</feature>
<feature type="non-terminal residue" evidence="2">
    <location>
        <position position="1"/>
    </location>
</feature>
<proteinExistence type="predicted"/>
<accession>A0AAD3HI93</accession>
<reference evidence="2 3" key="1">
    <citation type="journal article" date="2021" name="Sci. Rep.">
        <title>Genome sequencing of the multicellular alga Astrephomene provides insights into convergent evolution of germ-soma differentiation.</title>
        <authorList>
            <person name="Yamashita S."/>
            <person name="Yamamoto K."/>
            <person name="Matsuzaki R."/>
            <person name="Suzuki S."/>
            <person name="Yamaguchi H."/>
            <person name="Hirooka S."/>
            <person name="Minakuchi Y."/>
            <person name="Miyagishima S."/>
            <person name="Kawachi M."/>
            <person name="Toyoda A."/>
            <person name="Nozaki H."/>
        </authorList>
    </citation>
    <scope>NUCLEOTIDE SEQUENCE [LARGE SCALE GENOMIC DNA]</scope>
    <source>
        <strain evidence="2 3">NIES-4017</strain>
    </source>
</reference>
<evidence type="ECO:0008006" key="4">
    <source>
        <dbReference type="Google" id="ProtNLM"/>
    </source>
</evidence>
<dbReference type="InterPro" id="IPR046341">
    <property type="entry name" value="SET_dom_sf"/>
</dbReference>
<evidence type="ECO:0000256" key="1">
    <source>
        <dbReference type="SAM" id="MobiDB-lite"/>
    </source>
</evidence>
<protein>
    <recommendedName>
        <fullName evidence="4">SET domain-containing protein</fullName>
    </recommendedName>
</protein>
<dbReference type="SUPFAM" id="SSF82199">
    <property type="entry name" value="SET domain"/>
    <property type="match status" value="1"/>
</dbReference>
<organism evidence="2 3">
    <name type="scientific">Astrephomene gubernaculifera</name>
    <dbReference type="NCBI Taxonomy" id="47775"/>
    <lineage>
        <taxon>Eukaryota</taxon>
        <taxon>Viridiplantae</taxon>
        <taxon>Chlorophyta</taxon>
        <taxon>core chlorophytes</taxon>
        <taxon>Chlorophyceae</taxon>
        <taxon>CS clade</taxon>
        <taxon>Chlamydomonadales</taxon>
        <taxon>Astrephomenaceae</taxon>
        <taxon>Astrephomene</taxon>
    </lineage>
</organism>
<gene>
    <name evidence="2" type="ORF">Agub_g2014</name>
</gene>
<keyword evidence="3" id="KW-1185">Reference proteome</keyword>
<comment type="caution">
    <text evidence="2">The sequence shown here is derived from an EMBL/GenBank/DDBJ whole genome shotgun (WGS) entry which is preliminary data.</text>
</comment>
<dbReference type="EMBL" id="BMAR01000001">
    <property type="protein sequence ID" value="GFR41330.1"/>
    <property type="molecule type" value="Genomic_DNA"/>
</dbReference>
<sequence>MVVRATADIQPGQELLLSYGERSNDDFYLHYGFVPRANPHDEAVLWPDLEAALDWHYMHFGAQQLSPDQAEPLYRAALAAGQAEQQAEAQQRTAAAAQGQQQPPPQGQQEAEQQGQESRGLEMPPELARQLNQIKAVAGGQVSAAVIRAFAALQGGDSAAAEHAVACRCAQLLCHMAAPVPGAAVAAGAMQE</sequence>